<sequence length="361" mass="39790">MHQDARTLGEVFFALIIFLFIFSWITVGLRMWVRLAITKSPGWDDATMVVTLLLFTCYCAFILVVTVGALKHQQFNSAQLVQSIVFIQLSEVFYVLTTTVLKISLGLFFLRLLTKPWQRQLFKTILTISAVYGFFYFCTQIFVCGNPARLGDSLLGSKRCLPPGFTLATGYLYGVINVIADWIFTLIPICILLESDMNRASKISVGIVMAFAAIGSISSIMRMVYLKGLQFRDGPTTDSINAVIWATAEPGTGIIAASSAILRPLFRKIATDVREKITIRSSGKRAGDTTFDTDHESVIGLTPMAKAQGDDLKKAPSVTSNAAWDERISMERAQVGVGKVINVKVAAGQPKPLPQLPRDSR</sequence>
<feature type="transmembrane region" description="Helical" evidence="6">
    <location>
        <begin position="12"/>
        <end position="33"/>
    </location>
</feature>
<feature type="transmembrane region" description="Helical" evidence="6">
    <location>
        <begin position="171"/>
        <end position="193"/>
    </location>
</feature>
<evidence type="ECO:0000313" key="9">
    <source>
        <dbReference type="Proteomes" id="UP000800035"/>
    </source>
</evidence>
<accession>A0A6A5TVI3</accession>
<feature type="transmembrane region" description="Helical" evidence="6">
    <location>
        <begin position="92"/>
        <end position="113"/>
    </location>
</feature>
<comment type="similarity">
    <text evidence="5">Belongs to the SAT4 family.</text>
</comment>
<dbReference type="Pfam" id="PF20684">
    <property type="entry name" value="Fung_rhodopsin"/>
    <property type="match status" value="1"/>
</dbReference>
<evidence type="ECO:0000256" key="5">
    <source>
        <dbReference type="ARBA" id="ARBA00038359"/>
    </source>
</evidence>
<evidence type="ECO:0000256" key="2">
    <source>
        <dbReference type="ARBA" id="ARBA00022692"/>
    </source>
</evidence>
<comment type="subcellular location">
    <subcellularLocation>
        <location evidence="1">Membrane</location>
        <topology evidence="1">Multi-pass membrane protein</topology>
    </subcellularLocation>
</comment>
<dbReference type="EMBL" id="ML976997">
    <property type="protein sequence ID" value="KAF1954706.1"/>
    <property type="molecule type" value="Genomic_DNA"/>
</dbReference>
<gene>
    <name evidence="8" type="ORF">CC80DRAFT_536536</name>
</gene>
<keyword evidence="2 6" id="KW-0812">Transmembrane</keyword>
<dbReference type="PANTHER" id="PTHR33048:SF96">
    <property type="entry name" value="INTEGRAL MEMBRANE PROTEIN"/>
    <property type="match status" value="1"/>
</dbReference>
<keyword evidence="3 6" id="KW-1133">Transmembrane helix</keyword>
<evidence type="ECO:0000256" key="6">
    <source>
        <dbReference type="SAM" id="Phobius"/>
    </source>
</evidence>
<evidence type="ECO:0000256" key="3">
    <source>
        <dbReference type="ARBA" id="ARBA00022989"/>
    </source>
</evidence>
<dbReference type="InterPro" id="IPR052337">
    <property type="entry name" value="SAT4-like"/>
</dbReference>
<name>A0A6A5TVI3_9PLEO</name>
<reference evidence="8" key="1">
    <citation type="journal article" date="2020" name="Stud. Mycol.">
        <title>101 Dothideomycetes genomes: a test case for predicting lifestyles and emergence of pathogens.</title>
        <authorList>
            <person name="Haridas S."/>
            <person name="Albert R."/>
            <person name="Binder M."/>
            <person name="Bloem J."/>
            <person name="Labutti K."/>
            <person name="Salamov A."/>
            <person name="Andreopoulos B."/>
            <person name="Baker S."/>
            <person name="Barry K."/>
            <person name="Bills G."/>
            <person name="Bluhm B."/>
            <person name="Cannon C."/>
            <person name="Castanera R."/>
            <person name="Culley D."/>
            <person name="Daum C."/>
            <person name="Ezra D."/>
            <person name="Gonzalez J."/>
            <person name="Henrissat B."/>
            <person name="Kuo A."/>
            <person name="Liang C."/>
            <person name="Lipzen A."/>
            <person name="Lutzoni F."/>
            <person name="Magnuson J."/>
            <person name="Mondo S."/>
            <person name="Nolan M."/>
            <person name="Ohm R."/>
            <person name="Pangilinan J."/>
            <person name="Park H.-J."/>
            <person name="Ramirez L."/>
            <person name="Alfaro M."/>
            <person name="Sun H."/>
            <person name="Tritt A."/>
            <person name="Yoshinaga Y."/>
            <person name="Zwiers L.-H."/>
            <person name="Turgeon B."/>
            <person name="Goodwin S."/>
            <person name="Spatafora J."/>
            <person name="Crous P."/>
            <person name="Grigoriev I."/>
        </authorList>
    </citation>
    <scope>NUCLEOTIDE SEQUENCE</scope>
    <source>
        <strain evidence="8">CBS 675.92</strain>
    </source>
</reference>
<proteinExistence type="inferred from homology"/>
<organism evidence="8 9">
    <name type="scientific">Byssothecium circinans</name>
    <dbReference type="NCBI Taxonomy" id="147558"/>
    <lineage>
        <taxon>Eukaryota</taxon>
        <taxon>Fungi</taxon>
        <taxon>Dikarya</taxon>
        <taxon>Ascomycota</taxon>
        <taxon>Pezizomycotina</taxon>
        <taxon>Dothideomycetes</taxon>
        <taxon>Pleosporomycetidae</taxon>
        <taxon>Pleosporales</taxon>
        <taxon>Massarineae</taxon>
        <taxon>Massarinaceae</taxon>
        <taxon>Byssothecium</taxon>
    </lineage>
</organism>
<dbReference type="PANTHER" id="PTHR33048">
    <property type="entry name" value="PTH11-LIKE INTEGRAL MEMBRANE PROTEIN (AFU_ORTHOLOGUE AFUA_5G11245)"/>
    <property type="match status" value="1"/>
</dbReference>
<feature type="transmembrane region" description="Helical" evidence="6">
    <location>
        <begin position="45"/>
        <end position="70"/>
    </location>
</feature>
<evidence type="ECO:0000256" key="1">
    <source>
        <dbReference type="ARBA" id="ARBA00004141"/>
    </source>
</evidence>
<feature type="transmembrane region" description="Helical" evidence="6">
    <location>
        <begin position="205"/>
        <end position="224"/>
    </location>
</feature>
<evidence type="ECO:0000256" key="4">
    <source>
        <dbReference type="ARBA" id="ARBA00023136"/>
    </source>
</evidence>
<dbReference type="Proteomes" id="UP000800035">
    <property type="component" value="Unassembled WGS sequence"/>
</dbReference>
<feature type="transmembrane region" description="Helical" evidence="6">
    <location>
        <begin position="244"/>
        <end position="266"/>
    </location>
</feature>
<evidence type="ECO:0000313" key="8">
    <source>
        <dbReference type="EMBL" id="KAF1954706.1"/>
    </source>
</evidence>
<keyword evidence="9" id="KW-1185">Reference proteome</keyword>
<dbReference type="InterPro" id="IPR049326">
    <property type="entry name" value="Rhodopsin_dom_fungi"/>
</dbReference>
<protein>
    <recommendedName>
        <fullName evidence="7">Rhodopsin domain-containing protein</fullName>
    </recommendedName>
</protein>
<dbReference type="GO" id="GO:0016020">
    <property type="term" value="C:membrane"/>
    <property type="evidence" value="ECO:0007669"/>
    <property type="project" value="UniProtKB-SubCell"/>
</dbReference>
<dbReference type="OrthoDB" id="4682787at2759"/>
<feature type="transmembrane region" description="Helical" evidence="6">
    <location>
        <begin position="125"/>
        <end position="143"/>
    </location>
</feature>
<keyword evidence="4 6" id="KW-0472">Membrane</keyword>
<feature type="domain" description="Rhodopsin" evidence="7">
    <location>
        <begin position="29"/>
        <end position="268"/>
    </location>
</feature>
<evidence type="ECO:0000259" key="7">
    <source>
        <dbReference type="Pfam" id="PF20684"/>
    </source>
</evidence>
<dbReference type="AlphaFoldDB" id="A0A6A5TVI3"/>